<name>A3LY93_PICST</name>
<keyword evidence="4" id="KW-1185">Reference proteome</keyword>
<proteinExistence type="predicted"/>
<dbReference type="EMBL" id="CP000500">
    <property type="protein sequence ID" value="ABN67593.2"/>
    <property type="molecule type" value="Genomic_DNA"/>
</dbReference>
<dbReference type="GO" id="GO:0005085">
    <property type="term" value="F:guanyl-nucleotide exchange factor activity"/>
    <property type="evidence" value="ECO:0007669"/>
    <property type="project" value="InterPro"/>
</dbReference>
<protein>
    <recommendedName>
        <fullName evidence="2">SEC7 domain-containing protein</fullName>
    </recommendedName>
</protein>
<reference evidence="3 4" key="1">
    <citation type="journal article" date="2007" name="Nat. Biotechnol.">
        <title>Genome sequence of the lignocellulose-bioconverting and xylose-fermenting yeast Pichia stipitis.</title>
        <authorList>
            <person name="Jeffries T.W."/>
            <person name="Grigoriev I.V."/>
            <person name="Grimwood J."/>
            <person name="Laplaza J.M."/>
            <person name="Aerts A."/>
            <person name="Salamov A."/>
            <person name="Schmutz J."/>
            <person name="Lindquist E."/>
            <person name="Dehal P."/>
            <person name="Shapiro H."/>
            <person name="Jin Y.S."/>
            <person name="Passoth V."/>
            <person name="Richardson P.M."/>
        </authorList>
    </citation>
    <scope>NUCLEOTIDE SEQUENCE [LARGE SCALE GENOMIC DNA]</scope>
    <source>
        <strain evidence="4">ATCC 58785 / CBS 6054 / NBRC 10063 / NRRL Y-11545</strain>
    </source>
</reference>
<dbReference type="AlphaFoldDB" id="A3LY93"/>
<dbReference type="Gene3D" id="1.10.1000.11">
    <property type="entry name" value="Arf Nucleotide-binding Site Opener,domain 2"/>
    <property type="match status" value="1"/>
</dbReference>
<feature type="compositionally biased region" description="Polar residues" evidence="1">
    <location>
        <begin position="245"/>
        <end position="262"/>
    </location>
</feature>
<feature type="region of interest" description="Disordered" evidence="1">
    <location>
        <begin position="857"/>
        <end position="882"/>
    </location>
</feature>
<dbReference type="Proteomes" id="UP000002258">
    <property type="component" value="Chromosome 6"/>
</dbReference>
<dbReference type="KEGG" id="pic:PICST_62373"/>
<dbReference type="InParanoid" id="A3LY93"/>
<dbReference type="OrthoDB" id="2157641at2759"/>
<dbReference type="InterPro" id="IPR035999">
    <property type="entry name" value="Sec7_dom_sf"/>
</dbReference>
<sequence length="882" mass="101471">YKEIAMKLYQEDFVSIQPEEYTQFLAANDDESAEIRSYYMDLFRWDENLLMATRRLCSKLYLRGESQEIDRILSSFTKSYLKQHPSNIFCTRNFEQIYIIIYSLILLNTALHNSELNKKSKISQADFIKNTFSTFMQQSPSTSRKLTIKQRITIEQELSTFYDDLSRTELHLKQAAPEDASPRLHQPAVAKYRRGEHPLPHEFDNDPTFGHENQFSVLSRQATNSSIWSTDTTTNRRTSLAMKRMTTTSSNASQFTSSQMSREQGKNARVGMARALMSDQNKFYKNGNHSQFSQVTRNTTMTLRNRQSKDHMHSSNASNYGSLNKKSSRSSVVSRDSTTNSIFGDEVSVLSIDTQNLNQIDFDGLHDDAVSQQELENFNVEDYQDQYDLTLELQGSPYLKEGLLKLKIFNNDQQDGSQEMTAPVSSAASTISNSSGRGFFSFFSRSHTNNPSAARNQTSTVGTSSHNFVVVSKGELSLYSFDPKVIKKHQQKVRKLKNKRSMQLMTITEFDNLEEENQEDEVGDGNWLKNAAKIGSYNLCSCFAQLEKSSTSSTKKVYTWSLSFPKISKKPAKKFLFESGTKEIALEFVNTCNFWASKITAIPTLEESVSSIEYGWTNLDGIVNRREQFKKNKNIMKWEPVVKGVYLSNYIVVNDFDESANHLGMMKQFVKTLKYYDHLKKLLNEFNQMKLKFMKSLPMKQYACTNYSRVIHNYDAKLEEYKSELNKYKNYLIILGFGLQLRFDLETQDRLDATLDEEDVVYDDQHYPAGRDDDDLTRLVKFEIKKLFFNMKDIGKIIPTFQSSKSIHNLTTLTNQEFFEELEDGRPFPLVKSPKTFTLSNFNDNESPIAQLINSSSTLAKDDKDLPHSYSTGTIKEEDEPE</sequence>
<organism evidence="3 4">
    <name type="scientific">Scheffersomyces stipitis (strain ATCC 58785 / CBS 6054 / NBRC 10063 / NRRL Y-11545)</name>
    <name type="common">Yeast</name>
    <name type="synonym">Pichia stipitis</name>
    <dbReference type="NCBI Taxonomy" id="322104"/>
    <lineage>
        <taxon>Eukaryota</taxon>
        <taxon>Fungi</taxon>
        <taxon>Dikarya</taxon>
        <taxon>Ascomycota</taxon>
        <taxon>Saccharomycotina</taxon>
        <taxon>Pichiomycetes</taxon>
        <taxon>Debaryomycetaceae</taxon>
        <taxon>Scheffersomyces</taxon>
    </lineage>
</organism>
<dbReference type="PROSITE" id="PS50190">
    <property type="entry name" value="SEC7"/>
    <property type="match status" value="1"/>
</dbReference>
<dbReference type="RefSeq" id="XP_001385622.2">
    <property type="nucleotide sequence ID" value="XM_001385585.1"/>
</dbReference>
<dbReference type="FunCoup" id="A3LY93">
    <property type="interactions" value="16"/>
</dbReference>
<feature type="compositionally biased region" description="Low complexity" evidence="1">
    <location>
        <begin position="322"/>
        <end position="337"/>
    </location>
</feature>
<feature type="non-terminal residue" evidence="3">
    <location>
        <position position="1"/>
    </location>
</feature>
<dbReference type="PANTHER" id="PTHR10663:SF405">
    <property type="entry name" value="ARF GUANINE NUCLEOTIDE EXCHANGE FACTOR SYT1"/>
    <property type="match status" value="1"/>
</dbReference>
<feature type="domain" description="SEC7" evidence="2">
    <location>
        <begin position="2"/>
        <end position="168"/>
    </location>
</feature>
<dbReference type="HOGENOM" id="CLU_008870_0_0_1"/>
<evidence type="ECO:0000256" key="1">
    <source>
        <dbReference type="SAM" id="MobiDB-lite"/>
    </source>
</evidence>
<feature type="region of interest" description="Disordered" evidence="1">
    <location>
        <begin position="244"/>
        <end position="263"/>
    </location>
</feature>
<dbReference type="STRING" id="322104.A3LY93"/>
<evidence type="ECO:0000313" key="3">
    <source>
        <dbReference type="EMBL" id="ABN67593.2"/>
    </source>
</evidence>
<accession>A3LY93</accession>
<evidence type="ECO:0000313" key="4">
    <source>
        <dbReference type="Proteomes" id="UP000002258"/>
    </source>
</evidence>
<dbReference type="InterPro" id="IPR000904">
    <property type="entry name" value="Sec7_dom"/>
</dbReference>
<dbReference type="GeneID" id="4840261"/>
<gene>
    <name evidence="3" type="ORF">PICST_62373</name>
</gene>
<dbReference type="eggNOG" id="KOG0929">
    <property type="taxonomic scope" value="Eukaryota"/>
</dbReference>
<feature type="non-terminal residue" evidence="3">
    <location>
        <position position="882"/>
    </location>
</feature>
<dbReference type="SMART" id="SM00222">
    <property type="entry name" value="Sec7"/>
    <property type="match status" value="1"/>
</dbReference>
<dbReference type="SUPFAM" id="SSF48425">
    <property type="entry name" value="Sec7 domain"/>
    <property type="match status" value="1"/>
</dbReference>
<dbReference type="PANTHER" id="PTHR10663">
    <property type="entry name" value="GUANYL-NUCLEOTIDE EXCHANGE FACTOR"/>
    <property type="match status" value="1"/>
</dbReference>
<dbReference type="GO" id="GO:0032012">
    <property type="term" value="P:regulation of ARF protein signal transduction"/>
    <property type="evidence" value="ECO:0007669"/>
    <property type="project" value="InterPro"/>
</dbReference>
<dbReference type="Pfam" id="PF01369">
    <property type="entry name" value="Sec7"/>
    <property type="match status" value="1"/>
</dbReference>
<dbReference type="InterPro" id="IPR023394">
    <property type="entry name" value="Sec7_C_sf"/>
</dbReference>
<evidence type="ECO:0000259" key="2">
    <source>
        <dbReference type="PROSITE" id="PS50190"/>
    </source>
</evidence>
<feature type="region of interest" description="Disordered" evidence="1">
    <location>
        <begin position="305"/>
        <end position="337"/>
    </location>
</feature>
<dbReference type="OMA" id="TRMLCSK"/>